<dbReference type="RefSeq" id="WP_304536890.1">
    <property type="nucleotide sequence ID" value="NZ_JAUQOM010000008.1"/>
</dbReference>
<dbReference type="EC" id="3.1.3.48" evidence="3"/>
<dbReference type="InterPro" id="IPR029021">
    <property type="entry name" value="Prot-tyrosine_phosphatase-like"/>
</dbReference>
<dbReference type="GO" id="GO:0004725">
    <property type="term" value="F:protein tyrosine phosphatase activity"/>
    <property type="evidence" value="ECO:0007669"/>
    <property type="project" value="UniProtKB-EC"/>
</dbReference>
<protein>
    <submittedName>
        <fullName evidence="3">Tyrosine-protein phosphatase</fullName>
        <ecNumber evidence="3">3.1.3.48</ecNumber>
    </submittedName>
</protein>
<sequence>MVTSVNVVDADRIISLEGAQNFREIGGYPTGDGRRLKRGMLWRSAKLDELTGEDVEVIRALGIKTIADLRRRSERESSPTHEAIVTGSRVLAWDAQFARDEQESGKLFLSGATSEDYFEALLGLYRLLPEEHSLHLSELYQAVSEGALPILIHCAAGKDRTGIAVGILLDLLGVERSYVMADYAKTEQLLDWTRLKKSAAMGAGVSNNWLERLDPLALQLLMRSDERYLAATFDAIEQRYGSSRNFLTDRLKLPADVIEKMRDYLLEPV</sequence>
<dbReference type="SUPFAM" id="SSF52799">
    <property type="entry name" value="(Phosphotyrosine protein) phosphatases II"/>
    <property type="match status" value="1"/>
</dbReference>
<name>A0ABT8ZPL4_9SPHN</name>
<reference evidence="3" key="1">
    <citation type="submission" date="2023-07" db="EMBL/GenBank/DDBJ databases">
        <title>Bacterial whole genome sequence for Sphingobium sp. HBC34.</title>
        <authorList>
            <person name="Le V."/>
            <person name="Ko S.-R."/>
            <person name="Ahn C.-Y."/>
            <person name="Oh H.-M."/>
        </authorList>
    </citation>
    <scope>NUCLEOTIDE SEQUENCE</scope>
    <source>
        <strain evidence="3">HBC34</strain>
    </source>
</reference>
<accession>A0ABT8ZPL4</accession>
<feature type="domain" description="Tyrosine specific protein phosphatases" evidence="2">
    <location>
        <begin position="134"/>
        <end position="169"/>
    </location>
</feature>
<organism evidence="3 4">
    <name type="scientific">Sphingobium cyanobacteriorum</name>
    <dbReference type="NCBI Taxonomy" id="3063954"/>
    <lineage>
        <taxon>Bacteria</taxon>
        <taxon>Pseudomonadati</taxon>
        <taxon>Pseudomonadota</taxon>
        <taxon>Alphaproteobacteria</taxon>
        <taxon>Sphingomonadales</taxon>
        <taxon>Sphingomonadaceae</taxon>
        <taxon>Sphingobium</taxon>
    </lineage>
</organism>
<dbReference type="EMBL" id="JAUQOM010000008">
    <property type="protein sequence ID" value="MDO7836479.1"/>
    <property type="molecule type" value="Genomic_DNA"/>
</dbReference>
<gene>
    <name evidence="3" type="ORF">Q4610_15635</name>
</gene>
<dbReference type="Pfam" id="PF13350">
    <property type="entry name" value="Y_phosphatase3"/>
    <property type="match status" value="1"/>
</dbReference>
<dbReference type="PANTHER" id="PTHR31126">
    <property type="entry name" value="TYROSINE-PROTEIN PHOSPHATASE"/>
    <property type="match status" value="1"/>
</dbReference>
<dbReference type="PROSITE" id="PS50056">
    <property type="entry name" value="TYR_PHOSPHATASE_2"/>
    <property type="match status" value="1"/>
</dbReference>
<dbReference type="Gene3D" id="3.90.190.10">
    <property type="entry name" value="Protein tyrosine phosphatase superfamily"/>
    <property type="match status" value="1"/>
</dbReference>
<dbReference type="Proteomes" id="UP001176471">
    <property type="component" value="Unassembled WGS sequence"/>
</dbReference>
<evidence type="ECO:0000313" key="4">
    <source>
        <dbReference type="Proteomes" id="UP001176471"/>
    </source>
</evidence>
<comment type="similarity">
    <text evidence="1">Belongs to the protein-tyrosine phosphatase family.</text>
</comment>
<evidence type="ECO:0000256" key="1">
    <source>
        <dbReference type="ARBA" id="ARBA00009580"/>
    </source>
</evidence>
<keyword evidence="3" id="KW-0378">Hydrolase</keyword>
<dbReference type="InterPro" id="IPR016130">
    <property type="entry name" value="Tyr_Pase_AS"/>
</dbReference>
<comment type="caution">
    <text evidence="3">The sequence shown here is derived from an EMBL/GenBank/DDBJ whole genome shotgun (WGS) entry which is preliminary data.</text>
</comment>
<dbReference type="InterPro" id="IPR026893">
    <property type="entry name" value="Tyr/Ser_Pase_IphP-type"/>
</dbReference>
<dbReference type="PANTHER" id="PTHR31126:SF1">
    <property type="entry name" value="TYROSINE SPECIFIC PROTEIN PHOSPHATASES DOMAIN-CONTAINING PROTEIN"/>
    <property type="match status" value="1"/>
</dbReference>
<keyword evidence="4" id="KW-1185">Reference proteome</keyword>
<proteinExistence type="inferred from homology"/>
<dbReference type="PROSITE" id="PS00383">
    <property type="entry name" value="TYR_PHOSPHATASE_1"/>
    <property type="match status" value="1"/>
</dbReference>
<dbReference type="InterPro" id="IPR000387">
    <property type="entry name" value="Tyr_Pase_dom"/>
</dbReference>
<evidence type="ECO:0000259" key="2">
    <source>
        <dbReference type="PROSITE" id="PS50056"/>
    </source>
</evidence>
<evidence type="ECO:0000313" key="3">
    <source>
        <dbReference type="EMBL" id="MDO7836479.1"/>
    </source>
</evidence>